<name>A0A7R9DE21_TIMPO</name>
<protein>
    <submittedName>
        <fullName evidence="2">Uncharacterized protein</fullName>
    </submittedName>
</protein>
<gene>
    <name evidence="2" type="ORF">TPSB3V08_LOCUS8184</name>
</gene>
<evidence type="ECO:0000313" key="2">
    <source>
        <dbReference type="EMBL" id="CAD7412001.1"/>
    </source>
</evidence>
<dbReference type="EMBL" id="OD005726">
    <property type="protein sequence ID" value="CAD7412001.1"/>
    <property type="molecule type" value="Genomic_DNA"/>
</dbReference>
<accession>A0A7R9DE21</accession>
<dbReference type="AlphaFoldDB" id="A0A7R9DE21"/>
<reference evidence="2" key="1">
    <citation type="submission" date="2020-11" db="EMBL/GenBank/DDBJ databases">
        <authorList>
            <person name="Tran Van P."/>
        </authorList>
    </citation>
    <scope>NUCLEOTIDE SEQUENCE</scope>
</reference>
<proteinExistence type="predicted"/>
<feature type="region of interest" description="Disordered" evidence="1">
    <location>
        <begin position="1"/>
        <end position="49"/>
    </location>
</feature>
<evidence type="ECO:0000256" key="1">
    <source>
        <dbReference type="SAM" id="MobiDB-lite"/>
    </source>
</evidence>
<organism evidence="2">
    <name type="scientific">Timema poppense</name>
    <name type="common">Walking stick</name>
    <dbReference type="NCBI Taxonomy" id="170557"/>
    <lineage>
        <taxon>Eukaryota</taxon>
        <taxon>Metazoa</taxon>
        <taxon>Ecdysozoa</taxon>
        <taxon>Arthropoda</taxon>
        <taxon>Hexapoda</taxon>
        <taxon>Insecta</taxon>
        <taxon>Pterygota</taxon>
        <taxon>Neoptera</taxon>
        <taxon>Polyneoptera</taxon>
        <taxon>Phasmatodea</taxon>
        <taxon>Timematodea</taxon>
        <taxon>Timematoidea</taxon>
        <taxon>Timematidae</taxon>
        <taxon>Timema</taxon>
    </lineage>
</organism>
<sequence>MCSSLLDEERKKARSGRKIDAVPSKSSTSSLKHGSDNRDGTPTLDDDDVVDLSADDNMTSLDLDKMDDAQHEKAVEELMAVESTAQACIMRALSIVSRGQLAHCVLCDVIACIMRALSIVSRGQLAHCVVCDVMACIMRALSIVSRGQLAHCVVCDVMACIMCALSIEQSSLNKMSSSDKSSVKVAITNGDISVQE</sequence>